<dbReference type="KEGG" id="ccl:Clocl_2595"/>
<dbReference type="Pfam" id="PF01478">
    <property type="entry name" value="Peptidase_A24"/>
    <property type="match status" value="1"/>
</dbReference>
<gene>
    <name evidence="4" type="ordered locus">Clocl_2595</name>
</gene>
<dbReference type="PANTHER" id="PTHR30487">
    <property type="entry name" value="TYPE 4 PREPILIN-LIKE PROTEINS LEADER PEPTIDE-PROCESSING ENZYME"/>
    <property type="match status" value="1"/>
</dbReference>
<feature type="transmembrane region" description="Helical" evidence="2">
    <location>
        <begin position="96"/>
        <end position="117"/>
    </location>
</feature>
<keyword evidence="4" id="KW-0378">Hydrolase</keyword>
<organism evidence="4 5">
    <name type="scientific">Acetivibrio clariflavus (strain DSM 19732 / NBRC 101661 / EBR45)</name>
    <name type="common">Clostridium clariflavum</name>
    <dbReference type="NCBI Taxonomy" id="720554"/>
    <lineage>
        <taxon>Bacteria</taxon>
        <taxon>Bacillati</taxon>
        <taxon>Bacillota</taxon>
        <taxon>Clostridia</taxon>
        <taxon>Eubacteriales</taxon>
        <taxon>Oscillospiraceae</taxon>
        <taxon>Acetivibrio</taxon>
    </lineage>
</organism>
<keyword evidence="2" id="KW-1133">Transmembrane helix</keyword>
<dbReference type="GO" id="GO:0006465">
    <property type="term" value="P:signal peptide processing"/>
    <property type="evidence" value="ECO:0007669"/>
    <property type="project" value="TreeGrafter"/>
</dbReference>
<evidence type="ECO:0000313" key="5">
    <source>
        <dbReference type="Proteomes" id="UP000005435"/>
    </source>
</evidence>
<proteinExistence type="inferred from homology"/>
<feature type="transmembrane region" description="Helical" evidence="2">
    <location>
        <begin position="158"/>
        <end position="176"/>
    </location>
</feature>
<dbReference type="STRING" id="720554.Clocl_2595"/>
<reference evidence="5" key="1">
    <citation type="submission" date="2011-12" db="EMBL/GenBank/DDBJ databases">
        <title>Complete sequence of Clostridium clariflavum DSM 19732.</title>
        <authorList>
            <consortium name="US DOE Joint Genome Institute"/>
            <person name="Lucas S."/>
            <person name="Han J."/>
            <person name="Lapidus A."/>
            <person name="Cheng J.-F."/>
            <person name="Goodwin L."/>
            <person name="Pitluck S."/>
            <person name="Peters L."/>
            <person name="Teshima H."/>
            <person name="Detter J.C."/>
            <person name="Han C."/>
            <person name="Tapia R."/>
            <person name="Land M."/>
            <person name="Hauser L."/>
            <person name="Kyrpides N."/>
            <person name="Ivanova N."/>
            <person name="Pagani I."/>
            <person name="Kitzmiller T."/>
            <person name="Lynd L."/>
            <person name="Izquierdo J."/>
            <person name="Woyke T."/>
        </authorList>
    </citation>
    <scope>NUCLEOTIDE SEQUENCE [LARGE SCALE GENOMIC DNA]</scope>
    <source>
        <strain evidence="5">DSM 19732 / NBRC 101661 / EBR45</strain>
    </source>
</reference>
<dbReference type="HOGENOM" id="CLU_057101_4_1_9"/>
<dbReference type="GO" id="GO:0004190">
    <property type="term" value="F:aspartic-type endopeptidase activity"/>
    <property type="evidence" value="ECO:0007669"/>
    <property type="project" value="InterPro"/>
</dbReference>
<evidence type="ECO:0000256" key="1">
    <source>
        <dbReference type="ARBA" id="ARBA00005801"/>
    </source>
</evidence>
<accession>G8M1E8</accession>
<keyword evidence="2" id="KW-0472">Membrane</keyword>
<reference evidence="4 5" key="2">
    <citation type="journal article" date="2012" name="Stand. Genomic Sci.">
        <title>Complete Genome Sequence of Clostridium clariflavum DSM 19732.</title>
        <authorList>
            <person name="Izquierdo J.A."/>
            <person name="Goodwin L."/>
            <person name="Davenport K.W."/>
            <person name="Teshima H."/>
            <person name="Bruce D."/>
            <person name="Detter C."/>
            <person name="Tapia R."/>
            <person name="Han S."/>
            <person name="Land M."/>
            <person name="Hauser L."/>
            <person name="Jeffries C.D."/>
            <person name="Han J."/>
            <person name="Pitluck S."/>
            <person name="Nolan M."/>
            <person name="Chen A."/>
            <person name="Huntemann M."/>
            <person name="Mavromatis K."/>
            <person name="Mikhailova N."/>
            <person name="Liolios K."/>
            <person name="Woyke T."/>
            <person name="Lynd L.R."/>
        </authorList>
    </citation>
    <scope>NUCLEOTIDE SEQUENCE [LARGE SCALE GENOMIC DNA]</scope>
    <source>
        <strain evidence="5">DSM 19732 / NBRC 101661 / EBR45</strain>
    </source>
</reference>
<evidence type="ECO:0000259" key="3">
    <source>
        <dbReference type="Pfam" id="PF01478"/>
    </source>
</evidence>
<name>G8M1E8_ACECE</name>
<dbReference type="InterPro" id="IPR050882">
    <property type="entry name" value="Prepilin_peptidase/N-MTase"/>
</dbReference>
<feature type="transmembrane region" description="Helical" evidence="2">
    <location>
        <begin position="30"/>
        <end position="50"/>
    </location>
</feature>
<dbReference type="PANTHER" id="PTHR30487:SF0">
    <property type="entry name" value="PREPILIN LEADER PEPTIDASE_N-METHYLTRANSFERASE-RELATED"/>
    <property type="match status" value="1"/>
</dbReference>
<keyword evidence="5" id="KW-1185">Reference proteome</keyword>
<keyword evidence="2" id="KW-0812">Transmembrane</keyword>
<dbReference type="Proteomes" id="UP000005435">
    <property type="component" value="Chromosome"/>
</dbReference>
<evidence type="ECO:0000313" key="4">
    <source>
        <dbReference type="EMBL" id="AEV69163.1"/>
    </source>
</evidence>
<dbReference type="EMBL" id="CP003065">
    <property type="protein sequence ID" value="AEV69163.1"/>
    <property type="molecule type" value="Genomic_DNA"/>
</dbReference>
<keyword evidence="4" id="KW-0645">Protease</keyword>
<comment type="similarity">
    <text evidence="1">Belongs to the peptidase A24 family.</text>
</comment>
<dbReference type="Gene3D" id="1.20.120.1220">
    <property type="match status" value="1"/>
</dbReference>
<evidence type="ECO:0000256" key="2">
    <source>
        <dbReference type="SAM" id="Phobius"/>
    </source>
</evidence>
<dbReference type="eggNOG" id="COG1989">
    <property type="taxonomic scope" value="Bacteria"/>
</dbReference>
<dbReference type="InterPro" id="IPR000045">
    <property type="entry name" value="Prepilin_IV_endopep_pep"/>
</dbReference>
<dbReference type="RefSeq" id="WP_014255727.1">
    <property type="nucleotide sequence ID" value="NC_016627.1"/>
</dbReference>
<sequence>MAKIAISYIEGIVLLIIALKSDIRSRKIKNIVTLPFIIAGLLTNLIFSGYEGLRDSLLGIIIPIVLLFALYALRMLGAGDIKLFSALGAVFGLRDVVKIMAYSFVSGGIIAFVIILIRKNAKERFLHLYNYLKSVLLTLHITPYTEFDRKEDTGKFPFAYAIFCGGLVFIFIEIVARV</sequence>
<feature type="domain" description="Prepilin type IV endopeptidase peptidase" evidence="3">
    <location>
        <begin position="12"/>
        <end position="111"/>
    </location>
</feature>
<dbReference type="GO" id="GO:0005886">
    <property type="term" value="C:plasma membrane"/>
    <property type="evidence" value="ECO:0007669"/>
    <property type="project" value="TreeGrafter"/>
</dbReference>
<dbReference type="AlphaFoldDB" id="G8M1E8"/>
<feature type="transmembrane region" description="Helical" evidence="2">
    <location>
        <begin position="56"/>
        <end position="76"/>
    </location>
</feature>
<protein>
    <submittedName>
        <fullName evidence="4">Flp pilus assembly protein, protease CpaA</fullName>
    </submittedName>
</protein>